<dbReference type="EMBL" id="CP155447">
    <property type="protein sequence ID" value="XBH03135.1"/>
    <property type="molecule type" value="Genomic_DNA"/>
</dbReference>
<sequence length="91" mass="10268">MDDDLTPPNRPGRCRLTLTINGLHYGVRPIDSQDDAVSRAFRLSRKESIFDVALTRYGPVCDCPDFIFRRDGRDARGCLHIRAMFAVGLLS</sequence>
<name>A0AAU7CDC4_9BACT</name>
<gene>
    <name evidence="1" type="ORF">V5E97_33235</name>
</gene>
<reference evidence="1" key="1">
    <citation type="submission" date="2024-05" db="EMBL/GenBank/DDBJ databases">
        <title>Planctomycetes of the genus Singulisphaera possess chitinolytic capabilities.</title>
        <authorList>
            <person name="Ivanova A."/>
        </authorList>
    </citation>
    <scope>NUCLEOTIDE SEQUENCE</scope>
    <source>
        <strain evidence="1">Ch08T</strain>
    </source>
</reference>
<protein>
    <recommendedName>
        <fullName evidence="2">SWIM-type domain-containing protein</fullName>
    </recommendedName>
</protein>
<proteinExistence type="predicted"/>
<dbReference type="RefSeq" id="WP_406695873.1">
    <property type="nucleotide sequence ID" value="NZ_CP155447.1"/>
</dbReference>
<organism evidence="1">
    <name type="scientific">Singulisphaera sp. Ch08</name>
    <dbReference type="NCBI Taxonomy" id="3120278"/>
    <lineage>
        <taxon>Bacteria</taxon>
        <taxon>Pseudomonadati</taxon>
        <taxon>Planctomycetota</taxon>
        <taxon>Planctomycetia</taxon>
        <taxon>Isosphaerales</taxon>
        <taxon>Isosphaeraceae</taxon>
        <taxon>Singulisphaera</taxon>
    </lineage>
</organism>
<evidence type="ECO:0008006" key="2">
    <source>
        <dbReference type="Google" id="ProtNLM"/>
    </source>
</evidence>
<evidence type="ECO:0000313" key="1">
    <source>
        <dbReference type="EMBL" id="XBH03135.1"/>
    </source>
</evidence>
<accession>A0AAU7CDC4</accession>
<dbReference type="AlphaFoldDB" id="A0AAU7CDC4"/>